<name>A0A8R1IF13_CAEJA</name>
<proteinExistence type="predicted"/>
<reference evidence="2" key="2">
    <citation type="submission" date="2022-06" db="UniProtKB">
        <authorList>
            <consortium name="EnsemblMetazoa"/>
        </authorList>
    </citation>
    <scope>IDENTIFICATION</scope>
    <source>
        <strain evidence="2">DF5081</strain>
    </source>
</reference>
<protein>
    <submittedName>
        <fullName evidence="2">Uncharacterized protein</fullName>
    </submittedName>
</protein>
<evidence type="ECO:0000313" key="3">
    <source>
        <dbReference type="Proteomes" id="UP000005237"/>
    </source>
</evidence>
<sequence>MDNQALVVINPHSPLTAYVCLMLALILNCIRFWLTSPVYLFFHIATLEKRFVKKSVYHFYIGLIPSLFLQGTGITSPASSNS</sequence>
<feature type="transmembrane region" description="Helical" evidence="1">
    <location>
        <begin position="55"/>
        <end position="74"/>
    </location>
</feature>
<keyword evidence="1" id="KW-1133">Transmembrane helix</keyword>
<accession>A0A8R1IF13</accession>
<dbReference type="AlphaFoldDB" id="A0A8R1IF13"/>
<reference evidence="3" key="1">
    <citation type="submission" date="2010-08" db="EMBL/GenBank/DDBJ databases">
        <authorList>
            <consortium name="Caenorhabditis japonica Sequencing Consortium"/>
            <person name="Wilson R.K."/>
        </authorList>
    </citation>
    <scope>NUCLEOTIDE SEQUENCE [LARGE SCALE GENOMIC DNA]</scope>
    <source>
        <strain evidence="3">DF5081</strain>
    </source>
</reference>
<organism evidence="2 3">
    <name type="scientific">Caenorhabditis japonica</name>
    <dbReference type="NCBI Taxonomy" id="281687"/>
    <lineage>
        <taxon>Eukaryota</taxon>
        <taxon>Metazoa</taxon>
        <taxon>Ecdysozoa</taxon>
        <taxon>Nematoda</taxon>
        <taxon>Chromadorea</taxon>
        <taxon>Rhabditida</taxon>
        <taxon>Rhabditina</taxon>
        <taxon>Rhabditomorpha</taxon>
        <taxon>Rhabditoidea</taxon>
        <taxon>Rhabditidae</taxon>
        <taxon>Peloderinae</taxon>
        <taxon>Caenorhabditis</taxon>
    </lineage>
</organism>
<keyword evidence="1" id="KW-0472">Membrane</keyword>
<feature type="transmembrane region" description="Helical" evidence="1">
    <location>
        <begin position="15"/>
        <end position="34"/>
    </location>
</feature>
<dbReference type="EnsemblMetazoa" id="CJA33494.1">
    <property type="protein sequence ID" value="CJA33494.1"/>
    <property type="gene ID" value="WBGene00209341"/>
</dbReference>
<dbReference type="Proteomes" id="UP000005237">
    <property type="component" value="Unassembled WGS sequence"/>
</dbReference>
<keyword evidence="3" id="KW-1185">Reference proteome</keyword>
<evidence type="ECO:0000313" key="2">
    <source>
        <dbReference type="EnsemblMetazoa" id="CJA33494.1"/>
    </source>
</evidence>
<keyword evidence="1" id="KW-0812">Transmembrane</keyword>
<evidence type="ECO:0000256" key="1">
    <source>
        <dbReference type="SAM" id="Phobius"/>
    </source>
</evidence>